<dbReference type="InterPro" id="IPR011701">
    <property type="entry name" value="MFS"/>
</dbReference>
<feature type="transmembrane region" description="Helical" evidence="6">
    <location>
        <begin position="165"/>
        <end position="185"/>
    </location>
</feature>
<dbReference type="PROSITE" id="PS00216">
    <property type="entry name" value="SUGAR_TRANSPORT_1"/>
    <property type="match status" value="1"/>
</dbReference>
<feature type="transmembrane region" description="Helical" evidence="6">
    <location>
        <begin position="47"/>
        <end position="67"/>
    </location>
</feature>
<evidence type="ECO:0000313" key="8">
    <source>
        <dbReference type="EMBL" id="MBP1933314.1"/>
    </source>
</evidence>
<dbReference type="Pfam" id="PF07690">
    <property type="entry name" value="MFS_1"/>
    <property type="match status" value="1"/>
</dbReference>
<dbReference type="SUPFAM" id="SSF103473">
    <property type="entry name" value="MFS general substrate transporter"/>
    <property type="match status" value="1"/>
</dbReference>
<dbReference type="CDD" id="cd17489">
    <property type="entry name" value="MFS_YfcJ_like"/>
    <property type="match status" value="1"/>
</dbReference>
<evidence type="ECO:0000256" key="6">
    <source>
        <dbReference type="SAM" id="Phobius"/>
    </source>
</evidence>
<comment type="subcellular location">
    <subcellularLocation>
        <location evidence="1">Cell membrane</location>
        <topology evidence="1">Multi-pass membrane protein</topology>
    </subcellularLocation>
</comment>
<proteinExistence type="predicted"/>
<protein>
    <submittedName>
        <fullName evidence="8">MFS family permease</fullName>
    </submittedName>
</protein>
<evidence type="ECO:0000256" key="5">
    <source>
        <dbReference type="ARBA" id="ARBA00023136"/>
    </source>
</evidence>
<keyword evidence="4 6" id="KW-1133">Transmembrane helix</keyword>
<feature type="transmembrane region" description="Helical" evidence="6">
    <location>
        <begin position="138"/>
        <end position="159"/>
    </location>
</feature>
<name>A0ABS4GST7_9BACL</name>
<dbReference type="PROSITE" id="PS50850">
    <property type="entry name" value="MFS"/>
    <property type="match status" value="1"/>
</dbReference>
<sequence>METSKPQLWSKNFILFSMITFFIALTYFLTITTIAGYAMKGFHATEGMAGLAASVFVIGVLSLRILIGKYIDIIGRKKLLYLALILAFFCTLLYFPIKDLTIFIFIRFLHGALVGIVLTVMQISVIDIIPVKRQGEGISYYTLSFILATAIGPFLGLLMTQLASIYAIFVCCTILTGIGILLALFTKFPKVVLTKEQREGMKGLHFSQFFEIKAISMSLIMTVLALTFSGIITFLASYSVEINLTYVASLFFIIYSVCIFISRPITGRILDTKGDNIVMYPALILFAASFIVLGLANHGFTLILASILAGLGYGNLQSSIQAIAIKKSPPHRAGLAASTYFILNDIGIGIGPFLLGLFIPFIGYRNMYFASFIIVIACTFAYYVIHGKRAVKLNHREGQSSTSLT</sequence>
<dbReference type="Gene3D" id="1.20.1250.20">
    <property type="entry name" value="MFS general substrate transporter like domains"/>
    <property type="match status" value="1"/>
</dbReference>
<keyword evidence="9" id="KW-1185">Reference proteome</keyword>
<evidence type="ECO:0000256" key="2">
    <source>
        <dbReference type="ARBA" id="ARBA00022448"/>
    </source>
</evidence>
<reference evidence="8 9" key="1">
    <citation type="submission" date="2021-03" db="EMBL/GenBank/DDBJ databases">
        <title>Genomic Encyclopedia of Type Strains, Phase IV (KMG-IV): sequencing the most valuable type-strain genomes for metagenomic binning, comparative biology and taxonomic classification.</title>
        <authorList>
            <person name="Goeker M."/>
        </authorList>
    </citation>
    <scope>NUCLEOTIDE SEQUENCE [LARGE SCALE GENOMIC DNA]</scope>
    <source>
        <strain evidence="8 9">DSM 24738</strain>
    </source>
</reference>
<feature type="transmembrane region" description="Helical" evidence="6">
    <location>
        <begin position="12"/>
        <end position="35"/>
    </location>
</feature>
<accession>A0ABS4GST7</accession>
<dbReference type="Proteomes" id="UP001519343">
    <property type="component" value="Unassembled WGS sequence"/>
</dbReference>
<dbReference type="InterPro" id="IPR036259">
    <property type="entry name" value="MFS_trans_sf"/>
</dbReference>
<feature type="transmembrane region" description="Helical" evidence="6">
    <location>
        <begin position="244"/>
        <end position="265"/>
    </location>
</feature>
<feature type="transmembrane region" description="Helical" evidence="6">
    <location>
        <begin position="214"/>
        <end position="238"/>
    </location>
</feature>
<feature type="domain" description="Major facilitator superfamily (MFS) profile" evidence="7">
    <location>
        <begin position="12"/>
        <end position="389"/>
    </location>
</feature>
<dbReference type="PANTHER" id="PTHR23531:SF1">
    <property type="entry name" value="QUINOLENE RESISTANCE PROTEIN NORA"/>
    <property type="match status" value="1"/>
</dbReference>
<evidence type="ECO:0000256" key="4">
    <source>
        <dbReference type="ARBA" id="ARBA00022989"/>
    </source>
</evidence>
<evidence type="ECO:0000259" key="7">
    <source>
        <dbReference type="PROSITE" id="PS50850"/>
    </source>
</evidence>
<dbReference type="RefSeq" id="WP_209811323.1">
    <property type="nucleotide sequence ID" value="NZ_JAGGKT010000010.1"/>
</dbReference>
<feature type="transmembrane region" description="Helical" evidence="6">
    <location>
        <begin position="368"/>
        <end position="385"/>
    </location>
</feature>
<dbReference type="PANTHER" id="PTHR23531">
    <property type="entry name" value="QUINOLENE RESISTANCE PROTEIN NORA"/>
    <property type="match status" value="1"/>
</dbReference>
<dbReference type="EMBL" id="JAGGKT010000010">
    <property type="protein sequence ID" value="MBP1933314.1"/>
    <property type="molecule type" value="Genomic_DNA"/>
</dbReference>
<keyword evidence="2" id="KW-0813">Transport</keyword>
<dbReference type="InterPro" id="IPR020846">
    <property type="entry name" value="MFS_dom"/>
</dbReference>
<keyword evidence="5 6" id="KW-0472">Membrane</keyword>
<comment type="caution">
    <text evidence="8">The sequence shown here is derived from an EMBL/GenBank/DDBJ whole genome shotgun (WGS) entry which is preliminary data.</text>
</comment>
<gene>
    <name evidence="8" type="ORF">J2Z37_003327</name>
</gene>
<dbReference type="InterPro" id="IPR052714">
    <property type="entry name" value="MFS_Exporter"/>
</dbReference>
<keyword evidence="3 6" id="KW-0812">Transmembrane</keyword>
<evidence type="ECO:0000256" key="1">
    <source>
        <dbReference type="ARBA" id="ARBA00004651"/>
    </source>
</evidence>
<evidence type="ECO:0000256" key="3">
    <source>
        <dbReference type="ARBA" id="ARBA00022692"/>
    </source>
</evidence>
<feature type="transmembrane region" description="Helical" evidence="6">
    <location>
        <begin position="302"/>
        <end position="325"/>
    </location>
</feature>
<evidence type="ECO:0000313" key="9">
    <source>
        <dbReference type="Proteomes" id="UP001519343"/>
    </source>
</evidence>
<feature type="transmembrane region" description="Helical" evidence="6">
    <location>
        <begin position="79"/>
        <end position="97"/>
    </location>
</feature>
<feature type="transmembrane region" description="Helical" evidence="6">
    <location>
        <begin position="103"/>
        <end position="126"/>
    </location>
</feature>
<feature type="transmembrane region" description="Helical" evidence="6">
    <location>
        <begin position="277"/>
        <end position="296"/>
    </location>
</feature>
<organism evidence="8 9">
    <name type="scientific">Ammoniphilus resinae</name>
    <dbReference type="NCBI Taxonomy" id="861532"/>
    <lineage>
        <taxon>Bacteria</taxon>
        <taxon>Bacillati</taxon>
        <taxon>Bacillota</taxon>
        <taxon>Bacilli</taxon>
        <taxon>Bacillales</taxon>
        <taxon>Paenibacillaceae</taxon>
        <taxon>Aneurinibacillus group</taxon>
        <taxon>Ammoniphilus</taxon>
    </lineage>
</organism>
<feature type="transmembrane region" description="Helical" evidence="6">
    <location>
        <begin position="337"/>
        <end position="362"/>
    </location>
</feature>
<dbReference type="InterPro" id="IPR005829">
    <property type="entry name" value="Sugar_transporter_CS"/>
</dbReference>